<evidence type="ECO:0000313" key="1">
    <source>
        <dbReference type="EMBL" id="KIH77881.1"/>
    </source>
</evidence>
<protein>
    <submittedName>
        <fullName evidence="1">Uncharacterized protein</fullName>
    </submittedName>
</protein>
<reference evidence="1 2" key="1">
    <citation type="submission" date="2014-12" db="EMBL/GenBank/DDBJ databases">
        <title>Genomes of Geoalkalibacter ferrihydriticus and Geoalkalibacter subterraneus, two haloalkaliphilic metal-reducing members of the Geobacteraceae.</title>
        <authorList>
            <person name="Badalamenti J.P."/>
            <person name="Torres C.I."/>
            <person name="Krajmalnik-Brown R."/>
            <person name="Bond D.R."/>
        </authorList>
    </citation>
    <scope>NUCLEOTIDE SEQUENCE [LARGE SCALE GENOMIC DNA]</scope>
    <source>
        <strain evidence="1 2">DSM 17813</strain>
    </source>
</reference>
<proteinExistence type="predicted"/>
<evidence type="ECO:0000313" key="2">
    <source>
        <dbReference type="Proteomes" id="UP000035068"/>
    </source>
</evidence>
<dbReference type="EMBL" id="JWJD01000001">
    <property type="protein sequence ID" value="KIH77881.1"/>
    <property type="molecule type" value="Genomic_DNA"/>
</dbReference>
<sequence>MKLPPPACPACPAIPPCPPIPPARAAMPARYACAIMIWSTARASPVPPATPISLSPPAARAATSRARRKTLITTMRQHKMSAAPAATLRCSPRPAARAVMAPNRIATSTICSPTPGALIASAAIPR</sequence>
<keyword evidence="2" id="KW-1185">Reference proteome</keyword>
<gene>
    <name evidence="1" type="ORF">GFER_04475</name>
</gene>
<dbReference type="Proteomes" id="UP000035068">
    <property type="component" value="Unassembled WGS sequence"/>
</dbReference>
<accession>A0A0C2HLC9</accession>
<organism evidence="1 2">
    <name type="scientific">Geoalkalibacter ferrihydriticus DSM 17813</name>
    <dbReference type="NCBI Taxonomy" id="1121915"/>
    <lineage>
        <taxon>Bacteria</taxon>
        <taxon>Pseudomonadati</taxon>
        <taxon>Thermodesulfobacteriota</taxon>
        <taxon>Desulfuromonadia</taxon>
        <taxon>Desulfuromonadales</taxon>
        <taxon>Geoalkalibacteraceae</taxon>
        <taxon>Geoalkalibacter</taxon>
    </lineage>
</organism>
<dbReference type="AlphaFoldDB" id="A0A0C2HLC9"/>
<comment type="caution">
    <text evidence="1">The sequence shown here is derived from an EMBL/GenBank/DDBJ whole genome shotgun (WGS) entry which is preliminary data.</text>
</comment>
<name>A0A0C2HLC9_9BACT</name>